<keyword evidence="3" id="KW-1185">Reference proteome</keyword>
<reference evidence="2 3" key="1">
    <citation type="journal article" date="2021" name="Elife">
        <title>Chloroplast acquisition without the gene transfer in kleptoplastic sea slugs, Plakobranchus ocellatus.</title>
        <authorList>
            <person name="Maeda T."/>
            <person name="Takahashi S."/>
            <person name="Yoshida T."/>
            <person name="Shimamura S."/>
            <person name="Takaki Y."/>
            <person name="Nagai Y."/>
            <person name="Toyoda A."/>
            <person name="Suzuki Y."/>
            <person name="Arimoto A."/>
            <person name="Ishii H."/>
            <person name="Satoh N."/>
            <person name="Nishiyama T."/>
            <person name="Hasebe M."/>
            <person name="Maruyama T."/>
            <person name="Minagawa J."/>
            <person name="Obokata J."/>
            <person name="Shigenobu S."/>
        </authorList>
    </citation>
    <scope>NUCLEOTIDE SEQUENCE [LARGE SCALE GENOMIC DNA]</scope>
</reference>
<evidence type="ECO:0000313" key="3">
    <source>
        <dbReference type="Proteomes" id="UP000735302"/>
    </source>
</evidence>
<organism evidence="2 3">
    <name type="scientific">Plakobranchus ocellatus</name>
    <dbReference type="NCBI Taxonomy" id="259542"/>
    <lineage>
        <taxon>Eukaryota</taxon>
        <taxon>Metazoa</taxon>
        <taxon>Spiralia</taxon>
        <taxon>Lophotrochozoa</taxon>
        <taxon>Mollusca</taxon>
        <taxon>Gastropoda</taxon>
        <taxon>Heterobranchia</taxon>
        <taxon>Euthyneura</taxon>
        <taxon>Panpulmonata</taxon>
        <taxon>Sacoglossa</taxon>
        <taxon>Placobranchoidea</taxon>
        <taxon>Plakobranchidae</taxon>
        <taxon>Plakobranchus</taxon>
    </lineage>
</organism>
<dbReference type="AlphaFoldDB" id="A0AAV3Y4J5"/>
<evidence type="ECO:0000256" key="1">
    <source>
        <dbReference type="SAM" id="MobiDB-lite"/>
    </source>
</evidence>
<protein>
    <submittedName>
        <fullName evidence="2">Uncharacterized protein</fullName>
    </submittedName>
</protein>
<gene>
    <name evidence="2" type="ORF">PoB_000387200</name>
</gene>
<feature type="region of interest" description="Disordered" evidence="1">
    <location>
        <begin position="1"/>
        <end position="53"/>
    </location>
</feature>
<name>A0AAV3Y4J5_9GAST</name>
<dbReference type="EMBL" id="BLXT01000469">
    <property type="protein sequence ID" value="GFN77366.1"/>
    <property type="molecule type" value="Genomic_DNA"/>
</dbReference>
<dbReference type="Proteomes" id="UP000735302">
    <property type="component" value="Unassembled WGS sequence"/>
</dbReference>
<sequence>MASIGGNPRKAAQQKAAPGMPCKSEASAPPVAPTKPEQITVPAGGTKPPGFQAKAAPPMATLAPMLKAESSFLVMCQC</sequence>
<proteinExistence type="predicted"/>
<comment type="caution">
    <text evidence="2">The sequence shown here is derived from an EMBL/GenBank/DDBJ whole genome shotgun (WGS) entry which is preliminary data.</text>
</comment>
<evidence type="ECO:0000313" key="2">
    <source>
        <dbReference type="EMBL" id="GFN77366.1"/>
    </source>
</evidence>
<accession>A0AAV3Y4J5</accession>